<gene>
    <name evidence="2" type="ORF">N0B31_00160</name>
</gene>
<evidence type="ECO:0000313" key="2">
    <source>
        <dbReference type="EMBL" id="UWM54709.1"/>
    </source>
</evidence>
<proteinExistence type="predicted"/>
<feature type="compositionally biased region" description="Basic and acidic residues" evidence="1">
    <location>
        <begin position="132"/>
        <end position="143"/>
    </location>
</feature>
<feature type="region of interest" description="Disordered" evidence="1">
    <location>
        <begin position="1"/>
        <end position="76"/>
    </location>
</feature>
<protein>
    <submittedName>
        <fullName evidence="2">Uncharacterized protein</fullName>
    </submittedName>
</protein>
<dbReference type="Proteomes" id="UP001057580">
    <property type="component" value="Chromosome"/>
</dbReference>
<evidence type="ECO:0000313" key="3">
    <source>
        <dbReference type="Proteomes" id="UP001057580"/>
    </source>
</evidence>
<dbReference type="GeneID" id="74940788"/>
<reference evidence="2" key="1">
    <citation type="submission" date="2022-09" db="EMBL/GenBank/DDBJ databases">
        <title>Diverse halophilic archaea isolated from saline environments.</title>
        <authorList>
            <person name="Cui H.-L."/>
        </authorList>
    </citation>
    <scope>NUCLEOTIDE SEQUENCE</scope>
    <source>
        <strain evidence="2">ZS-35-S2</strain>
    </source>
</reference>
<name>A0A9E7UBE0_9EURY</name>
<evidence type="ECO:0000256" key="1">
    <source>
        <dbReference type="SAM" id="MobiDB-lite"/>
    </source>
</evidence>
<sequence>MRVAVGDGVGTGVAGETPRGCRDGPRGPSQQPTGGTGPLPEPDGEEGAEATEHRETRDETGDDGAGSGRRSSREVARSVVARLPVELVVERRRRRRPAHVRGGREASVVGAALVAVVASPVRSRVHAPGHPNRADTHRSVRRR</sequence>
<dbReference type="KEGG" id="ssai:N0B31_00160"/>
<keyword evidence="3" id="KW-1185">Reference proteome</keyword>
<accession>A0A9E7UBE0</accession>
<dbReference type="EMBL" id="CP104003">
    <property type="protein sequence ID" value="UWM54709.1"/>
    <property type="molecule type" value="Genomic_DNA"/>
</dbReference>
<feature type="region of interest" description="Disordered" evidence="1">
    <location>
        <begin position="123"/>
        <end position="143"/>
    </location>
</feature>
<organism evidence="2 3">
    <name type="scientific">Salinirubellus salinus</name>
    <dbReference type="NCBI Taxonomy" id="1364945"/>
    <lineage>
        <taxon>Archaea</taxon>
        <taxon>Methanobacteriati</taxon>
        <taxon>Methanobacteriota</taxon>
        <taxon>Stenosarchaea group</taxon>
        <taxon>Halobacteria</taxon>
        <taxon>Halobacteriales</taxon>
        <taxon>Natronomonadaceae</taxon>
        <taxon>Salinirubellus</taxon>
    </lineage>
</organism>
<feature type="compositionally biased region" description="Basic and acidic residues" evidence="1">
    <location>
        <begin position="50"/>
        <end position="59"/>
    </location>
</feature>
<dbReference type="RefSeq" id="WP_260593722.1">
    <property type="nucleotide sequence ID" value="NZ_CP104003.1"/>
</dbReference>
<dbReference type="AlphaFoldDB" id="A0A9E7UBE0"/>